<dbReference type="EMBL" id="MHQB01000038">
    <property type="protein sequence ID" value="OGZ93349.1"/>
    <property type="molecule type" value="Genomic_DNA"/>
</dbReference>
<dbReference type="InterPro" id="IPR032828">
    <property type="entry name" value="PolyA_RNA-bd"/>
</dbReference>
<dbReference type="Gene3D" id="1.10.246.80">
    <property type="match status" value="1"/>
</dbReference>
<feature type="domain" description="tRNA nucleotidyltransferase/poly(A) polymerase RNA and SrmB- binding" evidence="12">
    <location>
        <begin position="203"/>
        <end position="264"/>
    </location>
</feature>
<evidence type="ECO:0000259" key="11">
    <source>
        <dbReference type="Pfam" id="PF01966"/>
    </source>
</evidence>
<evidence type="ECO:0000256" key="2">
    <source>
        <dbReference type="ARBA" id="ARBA00022679"/>
    </source>
</evidence>
<evidence type="ECO:0000256" key="8">
    <source>
        <dbReference type="ARBA" id="ARBA00022884"/>
    </source>
</evidence>
<dbReference type="InterPro" id="IPR043519">
    <property type="entry name" value="NT_sf"/>
</dbReference>
<keyword evidence="6" id="KW-0547">Nucleotide-binding</keyword>
<dbReference type="CDD" id="cd00077">
    <property type="entry name" value="HDc"/>
    <property type="match status" value="1"/>
</dbReference>
<feature type="domain" description="Poly A polymerase head" evidence="10">
    <location>
        <begin position="26"/>
        <end position="176"/>
    </location>
</feature>
<dbReference type="AlphaFoldDB" id="A0A1G2K1N9"/>
<dbReference type="Pfam" id="PF13735">
    <property type="entry name" value="tRNA_NucTran2_2"/>
    <property type="match status" value="1"/>
</dbReference>
<evidence type="ECO:0000256" key="9">
    <source>
        <dbReference type="RuleBase" id="RU003953"/>
    </source>
</evidence>
<dbReference type="Proteomes" id="UP000177392">
    <property type="component" value="Unassembled WGS sequence"/>
</dbReference>
<evidence type="ECO:0000256" key="7">
    <source>
        <dbReference type="ARBA" id="ARBA00022842"/>
    </source>
</evidence>
<dbReference type="InterPro" id="IPR032810">
    <property type="entry name" value="CCA-adding_enz_C"/>
</dbReference>
<dbReference type="Pfam" id="PF12627">
    <property type="entry name" value="PolyA_pol_RNAbd"/>
    <property type="match status" value="1"/>
</dbReference>
<dbReference type="InterPro" id="IPR006674">
    <property type="entry name" value="HD_domain"/>
</dbReference>
<dbReference type="InterPro" id="IPR050264">
    <property type="entry name" value="Bact_CCA-adding_enz_type3_sf"/>
</dbReference>
<keyword evidence="5" id="KW-0479">Metal-binding</keyword>
<dbReference type="SUPFAM" id="SSF81301">
    <property type="entry name" value="Nucleotidyltransferase"/>
    <property type="match status" value="1"/>
</dbReference>
<keyword evidence="2 9" id="KW-0808">Transferase</keyword>
<evidence type="ECO:0000256" key="1">
    <source>
        <dbReference type="ARBA" id="ARBA00001946"/>
    </source>
</evidence>
<evidence type="ECO:0000256" key="3">
    <source>
        <dbReference type="ARBA" id="ARBA00022694"/>
    </source>
</evidence>
<name>A0A1G2K1N9_9BACT</name>
<evidence type="ECO:0000256" key="6">
    <source>
        <dbReference type="ARBA" id="ARBA00022741"/>
    </source>
</evidence>
<comment type="caution">
    <text evidence="14">The sequence shown here is derived from an EMBL/GenBank/DDBJ whole genome shotgun (WGS) entry which is preliminary data.</text>
</comment>
<dbReference type="PANTHER" id="PTHR46173">
    <property type="entry name" value="CCA TRNA NUCLEOTIDYLTRANSFERASE 1, MITOCHONDRIAL"/>
    <property type="match status" value="1"/>
</dbReference>
<organism evidence="14 15">
    <name type="scientific">Candidatus Sungbacteria bacterium GWC2_49_10</name>
    <dbReference type="NCBI Taxonomy" id="1802263"/>
    <lineage>
        <taxon>Bacteria</taxon>
        <taxon>Candidatus Sungiibacteriota</taxon>
    </lineage>
</organism>
<keyword evidence="8 9" id="KW-0694">RNA-binding</keyword>
<keyword evidence="4" id="KW-0548">Nucleotidyltransferase</keyword>
<sequence length="516" mass="59272">MKEKDFVIPKEVGEVMKRLEGAGFEAYAVGGCVRDLLRGEKPKDWDVTTSAKPEEIMKLFSRRSDVTSEVGTPTDSAGAEYDAFYENKFLTVTVKTASEDPTLKEIEVTTFREEGKYSDRRHPDEIRYAKTLEEDLSRRDFTMNPIALEFPISNSQFPKLIDPFDGQADLKKKIIRAVGNPVERFEEDALRMMRAVRLVTELDFDIEKKTFEAIKKLSGNLAFIARERIRDEFMKIIASPRARAGVELLQDAELLRHIMPELEEGIGVTNRPKIFTIWEHNLKALEYGAKTRFSPEVCLIALMHDIGKPRAKGPMKNDEWTFYGHDMIGSKMAAEILTRLHFPSDFVKKAVILIRWHLFKYDPDEGVTDSSVRRLIRNVGAENMADLVKIRICDRMGMGVPKAVPYRLRHFQFRVEKILREEEAPTPKMLKIRGEDIMRVLGIEPGPKIGQIIEVLMQEVIDEPKKNTPEYLESRVKELGGLSSEELKKIASEAEEKFELAEDERISKIKSKYWVK</sequence>
<dbReference type="Gene3D" id="1.10.3090.10">
    <property type="entry name" value="cca-adding enzyme, domain 2"/>
    <property type="match status" value="1"/>
</dbReference>
<evidence type="ECO:0000256" key="4">
    <source>
        <dbReference type="ARBA" id="ARBA00022695"/>
    </source>
</evidence>
<dbReference type="Pfam" id="PF01743">
    <property type="entry name" value="PolyA_pol"/>
    <property type="match status" value="1"/>
</dbReference>
<dbReference type="CDD" id="cd05398">
    <property type="entry name" value="NT_ClassII-CCAase"/>
    <property type="match status" value="1"/>
</dbReference>
<dbReference type="Pfam" id="PF01966">
    <property type="entry name" value="HD"/>
    <property type="match status" value="1"/>
</dbReference>
<dbReference type="SUPFAM" id="SSF81891">
    <property type="entry name" value="Poly A polymerase C-terminal region-like"/>
    <property type="match status" value="1"/>
</dbReference>
<reference evidence="14 15" key="1">
    <citation type="journal article" date="2016" name="Nat. Commun.">
        <title>Thousands of microbial genomes shed light on interconnected biogeochemical processes in an aquifer system.</title>
        <authorList>
            <person name="Anantharaman K."/>
            <person name="Brown C.T."/>
            <person name="Hug L.A."/>
            <person name="Sharon I."/>
            <person name="Castelle C.J."/>
            <person name="Probst A.J."/>
            <person name="Thomas B.C."/>
            <person name="Singh A."/>
            <person name="Wilkins M.J."/>
            <person name="Karaoz U."/>
            <person name="Brodie E.L."/>
            <person name="Williams K.H."/>
            <person name="Hubbard S.S."/>
            <person name="Banfield J.F."/>
        </authorList>
    </citation>
    <scope>NUCLEOTIDE SEQUENCE [LARGE SCALE GENOMIC DNA]</scope>
</reference>
<proteinExistence type="inferred from homology"/>
<keyword evidence="3" id="KW-0819">tRNA processing</keyword>
<evidence type="ECO:0000259" key="12">
    <source>
        <dbReference type="Pfam" id="PF12627"/>
    </source>
</evidence>
<keyword evidence="7" id="KW-0460">Magnesium</keyword>
<dbReference type="GO" id="GO:0000166">
    <property type="term" value="F:nucleotide binding"/>
    <property type="evidence" value="ECO:0007669"/>
    <property type="project" value="UniProtKB-KW"/>
</dbReference>
<evidence type="ECO:0000256" key="5">
    <source>
        <dbReference type="ARBA" id="ARBA00022723"/>
    </source>
</evidence>
<feature type="domain" description="HD" evidence="11">
    <location>
        <begin position="286"/>
        <end position="364"/>
    </location>
</feature>
<dbReference type="InterPro" id="IPR003607">
    <property type="entry name" value="HD/PDEase_dom"/>
</dbReference>
<dbReference type="GO" id="GO:0008033">
    <property type="term" value="P:tRNA processing"/>
    <property type="evidence" value="ECO:0007669"/>
    <property type="project" value="UniProtKB-KW"/>
</dbReference>
<comment type="similarity">
    <text evidence="9">Belongs to the tRNA nucleotidyltransferase/poly(A) polymerase family.</text>
</comment>
<comment type="cofactor">
    <cofactor evidence="1">
        <name>Mg(2+)</name>
        <dbReference type="ChEBI" id="CHEBI:18420"/>
    </cofactor>
</comment>
<protein>
    <recommendedName>
        <fullName evidence="16">HD domain-containing protein</fullName>
    </recommendedName>
</protein>
<evidence type="ECO:0000313" key="14">
    <source>
        <dbReference type="EMBL" id="OGZ93349.1"/>
    </source>
</evidence>
<evidence type="ECO:0008006" key="16">
    <source>
        <dbReference type="Google" id="ProtNLM"/>
    </source>
</evidence>
<feature type="domain" description="CCA-adding enzyme C-terminal" evidence="13">
    <location>
        <begin position="426"/>
        <end position="474"/>
    </location>
</feature>
<dbReference type="GO" id="GO:0016779">
    <property type="term" value="F:nucleotidyltransferase activity"/>
    <property type="evidence" value="ECO:0007669"/>
    <property type="project" value="UniProtKB-KW"/>
</dbReference>
<evidence type="ECO:0000259" key="13">
    <source>
        <dbReference type="Pfam" id="PF13735"/>
    </source>
</evidence>
<gene>
    <name evidence="14" type="ORF">A2131_00420</name>
</gene>
<dbReference type="Gene3D" id="3.30.460.10">
    <property type="entry name" value="Beta Polymerase, domain 2"/>
    <property type="match status" value="1"/>
</dbReference>
<dbReference type="GO" id="GO:0046872">
    <property type="term" value="F:metal ion binding"/>
    <property type="evidence" value="ECO:0007669"/>
    <property type="project" value="UniProtKB-KW"/>
</dbReference>
<evidence type="ECO:0000259" key="10">
    <source>
        <dbReference type="Pfam" id="PF01743"/>
    </source>
</evidence>
<dbReference type="PANTHER" id="PTHR46173:SF1">
    <property type="entry name" value="CCA TRNA NUCLEOTIDYLTRANSFERASE 1, MITOCHONDRIAL"/>
    <property type="match status" value="1"/>
</dbReference>
<accession>A0A1G2K1N9</accession>
<evidence type="ECO:0000313" key="15">
    <source>
        <dbReference type="Proteomes" id="UP000177392"/>
    </source>
</evidence>
<dbReference type="GO" id="GO:0000049">
    <property type="term" value="F:tRNA binding"/>
    <property type="evidence" value="ECO:0007669"/>
    <property type="project" value="TreeGrafter"/>
</dbReference>
<dbReference type="InterPro" id="IPR002646">
    <property type="entry name" value="PolA_pol_head_dom"/>
</dbReference>